<keyword evidence="1" id="KW-0472">Membrane</keyword>
<gene>
    <name evidence="2" type="ORF">TNIN_47281</name>
</gene>
<evidence type="ECO:0000313" key="2">
    <source>
        <dbReference type="EMBL" id="GFY68542.1"/>
    </source>
</evidence>
<sequence length="103" mass="12364">MVTKNYTKHHNFHAQNWMRPNFTNWLNAFSQRHSNYIHPNSKELIRLSDFNFVGNMQNESEGRLTDGFNSLALVTNSYLLFLFVVVFYSIARKREKKWSLLYE</sequence>
<reference evidence="2" key="1">
    <citation type="submission" date="2020-08" db="EMBL/GenBank/DDBJ databases">
        <title>Multicomponent nature underlies the extraordinary mechanical properties of spider dragline silk.</title>
        <authorList>
            <person name="Kono N."/>
            <person name="Nakamura H."/>
            <person name="Mori M."/>
            <person name="Yoshida Y."/>
            <person name="Ohtoshi R."/>
            <person name="Malay A.D."/>
            <person name="Moran D.A.P."/>
            <person name="Tomita M."/>
            <person name="Numata K."/>
            <person name="Arakawa K."/>
        </authorList>
    </citation>
    <scope>NUCLEOTIDE SEQUENCE</scope>
</reference>
<organism evidence="2 3">
    <name type="scientific">Trichonephila inaurata madagascariensis</name>
    <dbReference type="NCBI Taxonomy" id="2747483"/>
    <lineage>
        <taxon>Eukaryota</taxon>
        <taxon>Metazoa</taxon>
        <taxon>Ecdysozoa</taxon>
        <taxon>Arthropoda</taxon>
        <taxon>Chelicerata</taxon>
        <taxon>Arachnida</taxon>
        <taxon>Araneae</taxon>
        <taxon>Araneomorphae</taxon>
        <taxon>Entelegynae</taxon>
        <taxon>Araneoidea</taxon>
        <taxon>Nephilidae</taxon>
        <taxon>Trichonephila</taxon>
        <taxon>Trichonephila inaurata</taxon>
    </lineage>
</organism>
<dbReference type="AlphaFoldDB" id="A0A8X7CLM3"/>
<protein>
    <submittedName>
        <fullName evidence="2">Uncharacterized protein</fullName>
    </submittedName>
</protein>
<evidence type="ECO:0000313" key="3">
    <source>
        <dbReference type="Proteomes" id="UP000886998"/>
    </source>
</evidence>
<comment type="caution">
    <text evidence="2">The sequence shown here is derived from an EMBL/GenBank/DDBJ whole genome shotgun (WGS) entry which is preliminary data.</text>
</comment>
<keyword evidence="1" id="KW-0812">Transmembrane</keyword>
<dbReference type="Proteomes" id="UP000886998">
    <property type="component" value="Unassembled WGS sequence"/>
</dbReference>
<proteinExistence type="predicted"/>
<dbReference type="EMBL" id="BMAV01017115">
    <property type="protein sequence ID" value="GFY68542.1"/>
    <property type="molecule type" value="Genomic_DNA"/>
</dbReference>
<evidence type="ECO:0000256" key="1">
    <source>
        <dbReference type="SAM" id="Phobius"/>
    </source>
</evidence>
<name>A0A8X7CLM3_9ARAC</name>
<feature type="transmembrane region" description="Helical" evidence="1">
    <location>
        <begin position="71"/>
        <end position="91"/>
    </location>
</feature>
<accession>A0A8X7CLM3</accession>
<keyword evidence="1" id="KW-1133">Transmembrane helix</keyword>
<keyword evidence="3" id="KW-1185">Reference proteome</keyword>